<keyword evidence="1" id="KW-0472">Membrane</keyword>
<protein>
    <submittedName>
        <fullName evidence="2">Uncharacterized protein</fullName>
    </submittedName>
</protein>
<dbReference type="RefSeq" id="WP_160370427.1">
    <property type="nucleotide sequence ID" value="NZ_WSQA01000015.1"/>
</dbReference>
<proteinExistence type="predicted"/>
<comment type="caution">
    <text evidence="2">The sequence shown here is derived from an EMBL/GenBank/DDBJ whole genome shotgun (WGS) entry which is preliminary data.</text>
</comment>
<keyword evidence="1" id="KW-0812">Transmembrane</keyword>
<reference evidence="2 3" key="1">
    <citation type="submission" date="2019-12" db="EMBL/GenBank/DDBJ databases">
        <authorList>
            <person name="Dong K."/>
        </authorList>
    </citation>
    <scope>NUCLEOTIDE SEQUENCE [LARGE SCALE GENOMIC DNA]</scope>
    <source>
        <strain evidence="2 3">JCM 31225</strain>
    </source>
</reference>
<dbReference type="EMBL" id="WSQA01000015">
    <property type="protein sequence ID" value="MVZ63708.1"/>
    <property type="molecule type" value="Genomic_DNA"/>
</dbReference>
<evidence type="ECO:0000313" key="3">
    <source>
        <dbReference type="Proteomes" id="UP000435036"/>
    </source>
</evidence>
<evidence type="ECO:0000256" key="1">
    <source>
        <dbReference type="SAM" id="Phobius"/>
    </source>
</evidence>
<gene>
    <name evidence="2" type="ORF">GQF63_16905</name>
</gene>
<feature type="transmembrane region" description="Helical" evidence="1">
    <location>
        <begin position="103"/>
        <end position="120"/>
    </location>
</feature>
<name>A0A6N8L6A1_9SPHI</name>
<sequence length="186" mass="21115">MNTNRKILAQKSDQDLEKYLVPDNRYEPDANRYAYEILQARGRQFSAEERKTIEGMIAAKEEKEKIVVHPYHRKAANLLYTSGGIGLINLFILQSSFTTETEWASAIISLLILFAIAVFASKGSSNVKYVLLVLLILGIIPYLNFLSMIVESPYFFISNLVQSALQVWAAILLFKIPKKEILLRQG</sequence>
<feature type="transmembrane region" description="Helical" evidence="1">
    <location>
        <begin position="129"/>
        <end position="150"/>
    </location>
</feature>
<keyword evidence="1" id="KW-1133">Transmembrane helix</keyword>
<keyword evidence="3" id="KW-1185">Reference proteome</keyword>
<organism evidence="2 3">
    <name type="scientific">Sphingobacterium humi</name>
    <dbReference type="NCBI Taxonomy" id="1796905"/>
    <lineage>
        <taxon>Bacteria</taxon>
        <taxon>Pseudomonadati</taxon>
        <taxon>Bacteroidota</taxon>
        <taxon>Sphingobacteriia</taxon>
        <taxon>Sphingobacteriales</taxon>
        <taxon>Sphingobacteriaceae</taxon>
        <taxon>Sphingobacterium</taxon>
    </lineage>
</organism>
<dbReference type="AlphaFoldDB" id="A0A6N8L6A1"/>
<dbReference type="Proteomes" id="UP000435036">
    <property type="component" value="Unassembled WGS sequence"/>
</dbReference>
<evidence type="ECO:0000313" key="2">
    <source>
        <dbReference type="EMBL" id="MVZ63708.1"/>
    </source>
</evidence>
<feature type="transmembrane region" description="Helical" evidence="1">
    <location>
        <begin position="156"/>
        <end position="174"/>
    </location>
</feature>
<feature type="transmembrane region" description="Helical" evidence="1">
    <location>
        <begin position="78"/>
        <end position="97"/>
    </location>
</feature>
<dbReference type="OrthoDB" id="1253310at2"/>
<accession>A0A6N8L6A1</accession>